<dbReference type="RefSeq" id="WP_112429309.1">
    <property type="nucleotide sequence ID" value="NZ_MCIF01000002.1"/>
</dbReference>
<gene>
    <name evidence="1" type="ORF">A4R35_10980</name>
</gene>
<dbReference type="OrthoDB" id="161360at2"/>
<comment type="caution">
    <text evidence="1">The sequence shown here is derived from an EMBL/GenBank/DDBJ whole genome shotgun (WGS) entry which is preliminary data.</text>
</comment>
<keyword evidence="2" id="KW-1185">Reference proteome</keyword>
<protein>
    <submittedName>
        <fullName evidence="1">Uncharacterized protein</fullName>
    </submittedName>
</protein>
<reference evidence="1 2" key="1">
    <citation type="submission" date="2016-08" db="EMBL/GenBank/DDBJ databases">
        <title>Analysis of Carbohydrate Active Enzymes in Thermogemmatispora T81 Reveals Carbohydrate Degradation Ability.</title>
        <authorList>
            <person name="Tomazini A."/>
            <person name="Lal S."/>
            <person name="Stott M."/>
            <person name="Henrissat B."/>
            <person name="Polikarpov I."/>
            <person name="Sparling R."/>
            <person name="Levin D.B."/>
        </authorList>
    </citation>
    <scope>NUCLEOTIDE SEQUENCE [LARGE SCALE GENOMIC DNA]</scope>
    <source>
        <strain evidence="1 2">T81</strain>
    </source>
</reference>
<evidence type="ECO:0000313" key="1">
    <source>
        <dbReference type="EMBL" id="RAQ96057.1"/>
    </source>
</evidence>
<evidence type="ECO:0000313" key="2">
    <source>
        <dbReference type="Proteomes" id="UP000248706"/>
    </source>
</evidence>
<name>A0A328VET6_9CHLR</name>
<dbReference type="AlphaFoldDB" id="A0A328VET6"/>
<dbReference type="Proteomes" id="UP000248706">
    <property type="component" value="Unassembled WGS sequence"/>
</dbReference>
<organism evidence="1 2">
    <name type="scientific">Thermogemmatispora tikiterensis</name>
    <dbReference type="NCBI Taxonomy" id="1825093"/>
    <lineage>
        <taxon>Bacteria</taxon>
        <taxon>Bacillati</taxon>
        <taxon>Chloroflexota</taxon>
        <taxon>Ktedonobacteria</taxon>
        <taxon>Thermogemmatisporales</taxon>
        <taxon>Thermogemmatisporaceae</taxon>
        <taxon>Thermogemmatispora</taxon>
    </lineage>
</organism>
<accession>A0A328VET6</accession>
<dbReference type="EMBL" id="MCIF01000002">
    <property type="protein sequence ID" value="RAQ96057.1"/>
    <property type="molecule type" value="Genomic_DNA"/>
</dbReference>
<proteinExistence type="predicted"/>
<sequence length="59" mass="6617">MTLERTVWLQERRRLTAERYDQPAPSYDRDSSLANMPITAAITPIPPWSKCGSGLPLSA</sequence>